<proteinExistence type="predicted"/>
<dbReference type="PROSITE" id="PS50922">
    <property type="entry name" value="TLC"/>
    <property type="match status" value="1"/>
</dbReference>
<dbReference type="OrthoDB" id="506011at2759"/>
<dbReference type="GO" id="GO:0016020">
    <property type="term" value="C:membrane"/>
    <property type="evidence" value="ECO:0007669"/>
    <property type="project" value="UniProtKB-SubCell"/>
</dbReference>
<accession>R7UWL0</accession>
<dbReference type="InterPro" id="IPR006634">
    <property type="entry name" value="TLC-dom"/>
</dbReference>
<dbReference type="EMBL" id="AMQN01006791">
    <property type="status" value="NOT_ANNOTATED_CDS"/>
    <property type="molecule type" value="Genomic_DNA"/>
</dbReference>
<dbReference type="AlphaFoldDB" id="R7UWL0"/>
<dbReference type="PANTHER" id="PTHR31898">
    <property type="entry name" value="TRANSMEMBRANE PROTEIN 136"/>
    <property type="match status" value="1"/>
</dbReference>
<evidence type="ECO:0000256" key="3">
    <source>
        <dbReference type="ARBA" id="ARBA00022989"/>
    </source>
</evidence>
<evidence type="ECO:0000256" key="2">
    <source>
        <dbReference type="ARBA" id="ARBA00022692"/>
    </source>
</evidence>
<feature type="transmembrane region" description="Helical" evidence="6">
    <location>
        <begin position="36"/>
        <end position="58"/>
    </location>
</feature>
<name>R7UWL0_CAPTE</name>
<feature type="transmembrane region" description="Helical" evidence="6">
    <location>
        <begin position="192"/>
        <end position="213"/>
    </location>
</feature>
<dbReference type="EMBL" id="KB299138">
    <property type="protein sequence ID" value="ELU08327.1"/>
    <property type="molecule type" value="Genomic_DNA"/>
</dbReference>
<dbReference type="Proteomes" id="UP000014760">
    <property type="component" value="Unassembled WGS sequence"/>
</dbReference>
<evidence type="ECO:0000256" key="6">
    <source>
        <dbReference type="SAM" id="Phobius"/>
    </source>
</evidence>
<evidence type="ECO:0000313" key="10">
    <source>
        <dbReference type="Proteomes" id="UP000014760"/>
    </source>
</evidence>
<dbReference type="HOGENOM" id="CLU_083447_0_0_1"/>
<keyword evidence="3 6" id="KW-1133">Transmembrane helix</keyword>
<dbReference type="EnsemblMetazoa" id="CapteT195114">
    <property type="protein sequence ID" value="CapteP195114"/>
    <property type="gene ID" value="CapteG195114"/>
</dbReference>
<dbReference type="InterPro" id="IPR042512">
    <property type="entry name" value="TLCD5"/>
</dbReference>
<reference evidence="9" key="3">
    <citation type="submission" date="2015-06" db="UniProtKB">
        <authorList>
            <consortium name="EnsemblMetazoa"/>
        </authorList>
    </citation>
    <scope>IDENTIFICATION</scope>
</reference>
<evidence type="ECO:0000256" key="5">
    <source>
        <dbReference type="PROSITE-ProRule" id="PRU00205"/>
    </source>
</evidence>
<dbReference type="PANTHER" id="PTHR31898:SF1">
    <property type="entry name" value="TLC DOMAIN-CONTAINING PROTEIN 5"/>
    <property type="match status" value="1"/>
</dbReference>
<evidence type="ECO:0000259" key="7">
    <source>
        <dbReference type="PROSITE" id="PS50922"/>
    </source>
</evidence>
<sequence length="231" mass="26325">MTLFCVCYYSLTWTVIYSLLCWFFPKRSREWHCREVTALHALTVVSMSAWCGFIQGPWPLTDPGGASTPLQHWTCATVLGYFTFDLIWCLSSGTEGVLMLFHHALSITGALIVLVRGTCGTEMIATIFGSEFTNPLLQLRWFLKQSRLHATWFAEIVDAAFVIIFGVMRILIGSILLYVEWTHPRPDMVAKIGGTAIYLVGWVFWYAIVRYAIRKYSKKPERNRRPGALPS</sequence>
<feature type="transmembrane region" description="Helical" evidence="6">
    <location>
        <begin position="97"/>
        <end position="117"/>
    </location>
</feature>
<feature type="transmembrane region" description="Helical" evidence="6">
    <location>
        <begin position="150"/>
        <end position="172"/>
    </location>
</feature>
<reference evidence="10" key="1">
    <citation type="submission" date="2012-12" db="EMBL/GenBank/DDBJ databases">
        <authorList>
            <person name="Hellsten U."/>
            <person name="Grimwood J."/>
            <person name="Chapman J.A."/>
            <person name="Shapiro H."/>
            <person name="Aerts A."/>
            <person name="Otillar R.P."/>
            <person name="Terry A.Y."/>
            <person name="Boore J.L."/>
            <person name="Simakov O."/>
            <person name="Marletaz F."/>
            <person name="Cho S.-J."/>
            <person name="Edsinger-Gonzales E."/>
            <person name="Havlak P."/>
            <person name="Kuo D.-H."/>
            <person name="Larsson T."/>
            <person name="Lv J."/>
            <person name="Arendt D."/>
            <person name="Savage R."/>
            <person name="Osoegawa K."/>
            <person name="de Jong P."/>
            <person name="Lindberg D.R."/>
            <person name="Seaver E.C."/>
            <person name="Weisblat D.A."/>
            <person name="Putnam N.H."/>
            <person name="Grigoriev I.V."/>
            <person name="Rokhsar D.S."/>
        </authorList>
    </citation>
    <scope>NUCLEOTIDE SEQUENCE</scope>
    <source>
        <strain evidence="10">I ESC-2004</strain>
    </source>
</reference>
<evidence type="ECO:0000256" key="1">
    <source>
        <dbReference type="ARBA" id="ARBA00004141"/>
    </source>
</evidence>
<dbReference type="OMA" id="CEMASPK"/>
<organism evidence="8">
    <name type="scientific">Capitella teleta</name>
    <name type="common">Polychaete worm</name>
    <dbReference type="NCBI Taxonomy" id="283909"/>
    <lineage>
        <taxon>Eukaryota</taxon>
        <taxon>Metazoa</taxon>
        <taxon>Spiralia</taxon>
        <taxon>Lophotrochozoa</taxon>
        <taxon>Annelida</taxon>
        <taxon>Polychaeta</taxon>
        <taxon>Sedentaria</taxon>
        <taxon>Scolecida</taxon>
        <taxon>Capitellidae</taxon>
        <taxon>Capitella</taxon>
    </lineage>
</organism>
<reference evidence="8 10" key="2">
    <citation type="journal article" date="2013" name="Nature">
        <title>Insights into bilaterian evolution from three spiralian genomes.</title>
        <authorList>
            <person name="Simakov O."/>
            <person name="Marletaz F."/>
            <person name="Cho S.J."/>
            <person name="Edsinger-Gonzales E."/>
            <person name="Havlak P."/>
            <person name="Hellsten U."/>
            <person name="Kuo D.H."/>
            <person name="Larsson T."/>
            <person name="Lv J."/>
            <person name="Arendt D."/>
            <person name="Savage R."/>
            <person name="Osoegawa K."/>
            <person name="de Jong P."/>
            <person name="Grimwood J."/>
            <person name="Chapman J.A."/>
            <person name="Shapiro H."/>
            <person name="Aerts A."/>
            <person name="Otillar R.P."/>
            <person name="Terry A.Y."/>
            <person name="Boore J.L."/>
            <person name="Grigoriev I.V."/>
            <person name="Lindberg D.R."/>
            <person name="Seaver E.C."/>
            <person name="Weisblat D.A."/>
            <person name="Putnam N.H."/>
            <person name="Rokhsar D.S."/>
        </authorList>
    </citation>
    <scope>NUCLEOTIDE SEQUENCE</scope>
    <source>
        <strain evidence="8 10">I ESC-2004</strain>
    </source>
</reference>
<feature type="domain" description="TLC" evidence="7">
    <location>
        <begin position="26"/>
        <end position="218"/>
    </location>
</feature>
<gene>
    <name evidence="8" type="ORF">CAPTEDRAFT_195114</name>
</gene>
<dbReference type="Pfam" id="PF03798">
    <property type="entry name" value="TRAM_LAG1_CLN8"/>
    <property type="match status" value="1"/>
</dbReference>
<comment type="subcellular location">
    <subcellularLocation>
        <location evidence="1">Membrane</location>
        <topology evidence="1">Multi-pass membrane protein</topology>
    </subcellularLocation>
</comment>
<feature type="transmembrane region" description="Helical" evidence="6">
    <location>
        <begin position="6"/>
        <end position="24"/>
    </location>
</feature>
<evidence type="ECO:0000256" key="4">
    <source>
        <dbReference type="ARBA" id="ARBA00023136"/>
    </source>
</evidence>
<evidence type="ECO:0000313" key="9">
    <source>
        <dbReference type="EnsemblMetazoa" id="CapteP195114"/>
    </source>
</evidence>
<dbReference type="SMART" id="SM00724">
    <property type="entry name" value="TLC"/>
    <property type="match status" value="1"/>
</dbReference>
<keyword evidence="10" id="KW-1185">Reference proteome</keyword>
<keyword evidence="4 5" id="KW-0472">Membrane</keyword>
<keyword evidence="2 5" id="KW-0812">Transmembrane</keyword>
<evidence type="ECO:0000313" key="8">
    <source>
        <dbReference type="EMBL" id="ELU08327.1"/>
    </source>
</evidence>
<protein>
    <recommendedName>
        <fullName evidence="7">TLC domain-containing protein</fullName>
    </recommendedName>
</protein>